<comment type="caution">
    <text evidence="3">The sequence shown here is derived from an EMBL/GenBank/DDBJ whole genome shotgun (WGS) entry which is preliminary data.</text>
</comment>
<evidence type="ECO:0000256" key="1">
    <source>
        <dbReference type="SAM" id="Coils"/>
    </source>
</evidence>
<feature type="compositionally biased region" description="Low complexity" evidence="2">
    <location>
        <begin position="120"/>
        <end position="129"/>
    </location>
</feature>
<feature type="region of interest" description="Disordered" evidence="2">
    <location>
        <begin position="218"/>
        <end position="275"/>
    </location>
</feature>
<feature type="compositionally biased region" description="Low complexity" evidence="2">
    <location>
        <begin position="541"/>
        <end position="557"/>
    </location>
</feature>
<dbReference type="HOGENOM" id="CLU_467744_0_0_1"/>
<reference evidence="3 4" key="2">
    <citation type="journal article" date="2012" name="Open Biol.">
        <title>Characteristics of nucleosomes and linker DNA regions on the genome of the basidiomycete Mixia osmundae revealed by mono- and dinucleosome mapping.</title>
        <authorList>
            <person name="Nishida H."/>
            <person name="Kondo S."/>
            <person name="Matsumoto T."/>
            <person name="Suzuki Y."/>
            <person name="Yoshikawa H."/>
            <person name="Taylor T.D."/>
            <person name="Sugiyama J."/>
        </authorList>
    </citation>
    <scope>NUCLEOTIDE SEQUENCE [LARGE SCALE GENOMIC DNA]</scope>
    <source>
        <strain evidence="4">CBS 9802 / IAM 14324 / JCM 22182 / KY 12970</strain>
    </source>
</reference>
<dbReference type="InParanoid" id="G7DT52"/>
<feature type="region of interest" description="Disordered" evidence="2">
    <location>
        <begin position="367"/>
        <end position="396"/>
    </location>
</feature>
<feature type="compositionally biased region" description="Low complexity" evidence="2">
    <location>
        <begin position="35"/>
        <end position="48"/>
    </location>
</feature>
<feature type="region of interest" description="Disordered" evidence="2">
    <location>
        <begin position="292"/>
        <end position="337"/>
    </location>
</feature>
<feature type="compositionally biased region" description="Polar residues" evidence="2">
    <location>
        <begin position="387"/>
        <end position="396"/>
    </location>
</feature>
<dbReference type="Proteomes" id="UP000009131">
    <property type="component" value="Unassembled WGS sequence"/>
</dbReference>
<proteinExistence type="predicted"/>
<keyword evidence="4" id="KW-1185">Reference proteome</keyword>
<dbReference type="EMBL" id="BABT02000025">
    <property type="protein sequence ID" value="GAA93931.1"/>
    <property type="molecule type" value="Genomic_DNA"/>
</dbReference>
<protein>
    <recommendedName>
        <fullName evidence="5">SHOCT domain-containing protein</fullName>
    </recommendedName>
</protein>
<evidence type="ECO:0008006" key="5">
    <source>
        <dbReference type="Google" id="ProtNLM"/>
    </source>
</evidence>
<organism evidence="3 4">
    <name type="scientific">Mixia osmundae (strain CBS 9802 / IAM 14324 / JCM 22182 / KY 12970)</name>
    <dbReference type="NCBI Taxonomy" id="764103"/>
    <lineage>
        <taxon>Eukaryota</taxon>
        <taxon>Fungi</taxon>
        <taxon>Dikarya</taxon>
        <taxon>Basidiomycota</taxon>
        <taxon>Pucciniomycotina</taxon>
        <taxon>Mixiomycetes</taxon>
        <taxon>Mixiales</taxon>
        <taxon>Mixiaceae</taxon>
        <taxon>Mixia</taxon>
    </lineage>
</organism>
<feature type="compositionally biased region" description="Polar residues" evidence="2">
    <location>
        <begin position="260"/>
        <end position="270"/>
    </location>
</feature>
<feature type="compositionally biased region" description="Polar residues" evidence="2">
    <location>
        <begin position="138"/>
        <end position="150"/>
    </location>
</feature>
<dbReference type="OrthoDB" id="3367070at2759"/>
<accession>G7DT52</accession>
<feature type="region of interest" description="Disordered" evidence="2">
    <location>
        <begin position="533"/>
        <end position="565"/>
    </location>
</feature>
<sequence>MRALFGRRKKEKEREKLDSNVRDYHSALLRAEVQSSAGVGAAASPSLGHGKTASLGRFSTPPMRSTGFEEAVIATPKSTRTIPRSPPMPGSPPSLRSRVSTSNLSTTREIRSHFDPETLPLPSSPSLSLRDSGFVEQQPAQTKRASTIKSFASHHSAKTVDPSPRIAKQADASSEPIATNNIGQRLSELAVAHQDGLIDDEEYRTLRTALFVKFDADTRSRRQADEEARQPRLFGNPLPDELRDPQTRANGELQSEKSLKSAQTNKTGRTVGSYLRRRVSSIKSRASHGLGIINGDVETDNEDDVRSASSMQRQSSSSSRISMPKRTSVRALRGQTSLDEIAEASPHEPMRIRTLPKDSMRPGLNSMAESDSLPLASDGPRIPNGHANAQQTPGASLLRSTSIYRRGQSSRTMIDSVLSEHEATPAELRREIDDLKNEMNRLTALSDGDFAKRYQERIEYLEARIQASSIKKALRRKTSNQNIHSSNTMKFAVLAFALVATLVAAAPADQLDKRQLGIGGGLGGGLGGGGLGSGGFGAGGQQSSSSEQSSQTQQSSGGLVGGGGGVGGGLGGAGLGGGIRPPF</sequence>
<feature type="compositionally biased region" description="Basic and acidic residues" evidence="2">
    <location>
        <begin position="218"/>
        <end position="230"/>
    </location>
</feature>
<dbReference type="AlphaFoldDB" id="G7DT52"/>
<feature type="compositionally biased region" description="Low complexity" evidence="2">
    <location>
        <begin position="307"/>
        <end position="322"/>
    </location>
</feature>
<keyword evidence="1" id="KW-0175">Coiled coil</keyword>
<name>G7DT52_MIXOS</name>
<evidence type="ECO:0000256" key="2">
    <source>
        <dbReference type="SAM" id="MobiDB-lite"/>
    </source>
</evidence>
<feature type="coiled-coil region" evidence="1">
    <location>
        <begin position="418"/>
        <end position="471"/>
    </location>
</feature>
<gene>
    <name evidence="3" type="primary">Mo00577</name>
    <name evidence="3" type="ORF">E5Q_00577</name>
</gene>
<feature type="region of interest" description="Disordered" evidence="2">
    <location>
        <begin position="35"/>
        <end position="174"/>
    </location>
</feature>
<dbReference type="STRING" id="764103.G7DT52"/>
<evidence type="ECO:0000313" key="3">
    <source>
        <dbReference type="EMBL" id="GAA93931.1"/>
    </source>
</evidence>
<reference evidence="3 4" key="1">
    <citation type="journal article" date="2011" name="J. Gen. Appl. Microbiol.">
        <title>Draft genome sequencing of the enigmatic basidiomycete Mixia osmundae.</title>
        <authorList>
            <person name="Nishida H."/>
            <person name="Nagatsuka Y."/>
            <person name="Sugiyama J."/>
        </authorList>
    </citation>
    <scope>NUCLEOTIDE SEQUENCE [LARGE SCALE GENOMIC DNA]</scope>
    <source>
        <strain evidence="4">CBS 9802 / IAM 14324 / JCM 22182 / KY 12970</strain>
    </source>
</reference>
<evidence type="ECO:0000313" key="4">
    <source>
        <dbReference type="Proteomes" id="UP000009131"/>
    </source>
</evidence>